<dbReference type="Proteomes" id="UP000762676">
    <property type="component" value="Unassembled WGS sequence"/>
</dbReference>
<protein>
    <submittedName>
        <fullName evidence="2">Uncharacterized protein</fullName>
    </submittedName>
</protein>
<sequence length="202" mass="22667">MGFFKLTFLVLTLAVIITVSERHLVAGEAFTWTPSINDDDFALRSRTDALLEVDEIIRIGSLLNASGVNMSLSNRRFTYSAFGEEPQDAWNKATVGLFSLGIKTRRGSKYVRECVQEIREAILRDEDDTGLSIDIELMFCEPAVDDMDKDASTAKQALETLLSVQTGKDSLIQEELRRVARIQGFIEDIKAAFQRLIEHVGF</sequence>
<reference evidence="2 3" key="1">
    <citation type="journal article" date="2021" name="Elife">
        <title>Chloroplast acquisition without the gene transfer in kleptoplastic sea slugs, Plakobranchus ocellatus.</title>
        <authorList>
            <person name="Maeda T."/>
            <person name="Takahashi S."/>
            <person name="Yoshida T."/>
            <person name="Shimamura S."/>
            <person name="Takaki Y."/>
            <person name="Nagai Y."/>
            <person name="Toyoda A."/>
            <person name="Suzuki Y."/>
            <person name="Arimoto A."/>
            <person name="Ishii H."/>
            <person name="Satoh N."/>
            <person name="Nishiyama T."/>
            <person name="Hasebe M."/>
            <person name="Maruyama T."/>
            <person name="Minagawa J."/>
            <person name="Obokata J."/>
            <person name="Shigenobu S."/>
        </authorList>
    </citation>
    <scope>NUCLEOTIDE SEQUENCE [LARGE SCALE GENOMIC DNA]</scope>
</reference>
<keyword evidence="3" id="KW-1185">Reference proteome</keyword>
<proteinExistence type="predicted"/>
<gene>
    <name evidence="2" type="ORF">ElyMa_007051900</name>
</gene>
<evidence type="ECO:0000256" key="1">
    <source>
        <dbReference type="SAM" id="SignalP"/>
    </source>
</evidence>
<feature type="signal peptide" evidence="1">
    <location>
        <begin position="1"/>
        <end position="22"/>
    </location>
</feature>
<organism evidence="2 3">
    <name type="scientific">Elysia marginata</name>
    <dbReference type="NCBI Taxonomy" id="1093978"/>
    <lineage>
        <taxon>Eukaryota</taxon>
        <taxon>Metazoa</taxon>
        <taxon>Spiralia</taxon>
        <taxon>Lophotrochozoa</taxon>
        <taxon>Mollusca</taxon>
        <taxon>Gastropoda</taxon>
        <taxon>Heterobranchia</taxon>
        <taxon>Euthyneura</taxon>
        <taxon>Panpulmonata</taxon>
        <taxon>Sacoglossa</taxon>
        <taxon>Placobranchoidea</taxon>
        <taxon>Plakobranchidae</taxon>
        <taxon>Elysia</taxon>
    </lineage>
</organism>
<dbReference type="EMBL" id="BMAT01014110">
    <property type="protein sequence ID" value="GFS26368.1"/>
    <property type="molecule type" value="Genomic_DNA"/>
</dbReference>
<feature type="chain" id="PRO_5043966154" evidence="1">
    <location>
        <begin position="23"/>
        <end position="202"/>
    </location>
</feature>
<keyword evidence="1" id="KW-0732">Signal</keyword>
<comment type="caution">
    <text evidence="2">The sequence shown here is derived from an EMBL/GenBank/DDBJ whole genome shotgun (WGS) entry which is preliminary data.</text>
</comment>
<accession>A0AAV4JWK9</accession>
<evidence type="ECO:0000313" key="3">
    <source>
        <dbReference type="Proteomes" id="UP000762676"/>
    </source>
</evidence>
<evidence type="ECO:0000313" key="2">
    <source>
        <dbReference type="EMBL" id="GFS26368.1"/>
    </source>
</evidence>
<dbReference type="AlphaFoldDB" id="A0AAV4JWK9"/>
<name>A0AAV4JWK9_9GAST</name>